<proteinExistence type="predicted"/>
<dbReference type="RefSeq" id="WP_079603391.1">
    <property type="nucleotide sequence ID" value="NZ_LT670817.1"/>
</dbReference>
<dbReference type="GO" id="GO:0003677">
    <property type="term" value="F:DNA binding"/>
    <property type="evidence" value="ECO:0007669"/>
    <property type="project" value="InterPro"/>
</dbReference>
<dbReference type="AlphaFoldDB" id="A0A1M5SIL2"/>
<dbReference type="Gene3D" id="2.30.31.10">
    <property type="entry name" value="Transcriptional Coactivator Pc4, Chain A"/>
    <property type="match status" value="1"/>
</dbReference>
<dbReference type="InterPro" id="IPR009044">
    <property type="entry name" value="ssDNA-bd_transcriptional_reg"/>
</dbReference>
<accession>A0A1M5SIL2</accession>
<feature type="domain" description="Transcriptional coactivator p15 (PC4) C-terminal" evidence="1">
    <location>
        <begin position="28"/>
        <end position="70"/>
    </location>
</feature>
<sequence>MSARRPTLDEPVVISKFWKNRRHDAVIVSLSTYEGHNLVDLRTHAMKEGRLVPTPKGLAVVVRRLPELVDALTKALAKARELGLIDSDGASEATE</sequence>
<dbReference type="EMBL" id="LT670817">
    <property type="protein sequence ID" value="SHH38376.1"/>
    <property type="molecule type" value="Genomic_DNA"/>
</dbReference>
<dbReference type="Pfam" id="PF02229">
    <property type="entry name" value="PC4"/>
    <property type="match status" value="1"/>
</dbReference>
<dbReference type="GO" id="GO:0006355">
    <property type="term" value="P:regulation of DNA-templated transcription"/>
    <property type="evidence" value="ECO:0007669"/>
    <property type="project" value="InterPro"/>
</dbReference>
<dbReference type="Proteomes" id="UP000189796">
    <property type="component" value="Chromosome I"/>
</dbReference>
<dbReference type="SUPFAM" id="SSF54447">
    <property type="entry name" value="ssDNA-binding transcriptional regulator domain"/>
    <property type="match status" value="1"/>
</dbReference>
<dbReference type="InterPro" id="IPR003173">
    <property type="entry name" value="PC4_C"/>
</dbReference>
<reference evidence="2 3" key="1">
    <citation type="submission" date="2016-11" db="EMBL/GenBank/DDBJ databases">
        <authorList>
            <person name="Jaros S."/>
            <person name="Januszkiewicz K."/>
            <person name="Wedrychowicz H."/>
        </authorList>
    </citation>
    <scope>NUCLEOTIDE SEQUENCE [LARGE SCALE GENOMIC DNA]</scope>
    <source>
        <strain evidence="2 3">GAS138</strain>
    </source>
</reference>
<gene>
    <name evidence="2" type="ORF">SAMN05443248_4623</name>
</gene>
<evidence type="ECO:0000313" key="3">
    <source>
        <dbReference type="Proteomes" id="UP000189796"/>
    </source>
</evidence>
<dbReference type="OrthoDB" id="8243375at2"/>
<protein>
    <submittedName>
        <fullName evidence="2">Transcriptional Coactivator p15 (PC4)</fullName>
    </submittedName>
</protein>
<evidence type="ECO:0000259" key="1">
    <source>
        <dbReference type="Pfam" id="PF02229"/>
    </source>
</evidence>
<name>A0A1M5SIL2_9BRAD</name>
<organism evidence="2 3">
    <name type="scientific">Bradyrhizobium erythrophlei</name>
    <dbReference type="NCBI Taxonomy" id="1437360"/>
    <lineage>
        <taxon>Bacteria</taxon>
        <taxon>Pseudomonadati</taxon>
        <taxon>Pseudomonadota</taxon>
        <taxon>Alphaproteobacteria</taxon>
        <taxon>Hyphomicrobiales</taxon>
        <taxon>Nitrobacteraceae</taxon>
        <taxon>Bradyrhizobium</taxon>
    </lineage>
</organism>
<evidence type="ECO:0000313" key="2">
    <source>
        <dbReference type="EMBL" id="SHH38376.1"/>
    </source>
</evidence>